<organism evidence="6 7">
    <name type="scientific">Chryseobacterium indologenes</name>
    <name type="common">Flavobacterium indologenes</name>
    <dbReference type="NCBI Taxonomy" id="253"/>
    <lineage>
        <taxon>Bacteria</taxon>
        <taxon>Pseudomonadati</taxon>
        <taxon>Bacteroidota</taxon>
        <taxon>Flavobacteriia</taxon>
        <taxon>Flavobacteriales</taxon>
        <taxon>Weeksellaceae</taxon>
        <taxon>Chryseobacterium group</taxon>
        <taxon>Chryseobacterium</taxon>
    </lineage>
</organism>
<dbReference type="Pfam" id="PF02146">
    <property type="entry name" value="SIR2"/>
    <property type="match status" value="1"/>
</dbReference>
<feature type="binding site" evidence="3">
    <location>
        <begin position="194"/>
        <end position="196"/>
    </location>
    <ligand>
        <name>NAD(+)</name>
        <dbReference type="ChEBI" id="CHEBI:57540"/>
    </ligand>
</feature>
<dbReference type="EC" id="2.3.1.286" evidence="3"/>
<feature type="active site" description="Proton acceptor" evidence="3">
    <location>
        <position position="104"/>
    </location>
</feature>
<comment type="caution">
    <text evidence="3 4">Lacks conserved residue(s) required for the propagation of feature annotation.</text>
</comment>
<evidence type="ECO:0000313" key="6">
    <source>
        <dbReference type="EMBL" id="KPE50517.1"/>
    </source>
</evidence>
<feature type="domain" description="Deacetylase sirtuin-type" evidence="5">
    <location>
        <begin position="1"/>
        <end position="228"/>
    </location>
</feature>
<name>A0A0N0ZW25_CHRID</name>
<dbReference type="Gene3D" id="3.30.1600.10">
    <property type="entry name" value="SIR2/SIRT2 'Small Domain"/>
    <property type="match status" value="1"/>
</dbReference>
<dbReference type="PANTHER" id="PTHR11085">
    <property type="entry name" value="NAD-DEPENDENT PROTEIN DEACYLASE SIRTUIN-5, MITOCHONDRIAL-RELATED"/>
    <property type="match status" value="1"/>
</dbReference>
<dbReference type="EMBL" id="LJOD01000009">
    <property type="protein sequence ID" value="KPE50517.1"/>
    <property type="molecule type" value="Genomic_DNA"/>
</dbReference>
<dbReference type="InterPro" id="IPR026590">
    <property type="entry name" value="Ssirtuin_cat_dom"/>
</dbReference>
<feature type="binding site" evidence="3">
    <location>
        <position position="56"/>
    </location>
    <ligand>
        <name>substrate</name>
    </ligand>
</feature>
<evidence type="ECO:0000256" key="4">
    <source>
        <dbReference type="PROSITE-ProRule" id="PRU00236"/>
    </source>
</evidence>
<feature type="binding site" evidence="3">
    <location>
        <position position="213"/>
    </location>
    <ligand>
        <name>NAD(+)</name>
        <dbReference type="ChEBI" id="CHEBI:57540"/>
    </ligand>
</feature>
<dbReference type="Proteomes" id="UP000037953">
    <property type="component" value="Unassembled WGS sequence"/>
</dbReference>
<dbReference type="InterPro" id="IPR003000">
    <property type="entry name" value="Sirtuin"/>
</dbReference>
<dbReference type="PROSITE" id="PS50305">
    <property type="entry name" value="SIRTUIN"/>
    <property type="match status" value="1"/>
</dbReference>
<feature type="binding site" evidence="3">
    <location>
        <begin position="9"/>
        <end position="28"/>
    </location>
    <ligand>
        <name>NAD(+)</name>
        <dbReference type="ChEBI" id="CHEBI:57540"/>
    </ligand>
</feature>
<comment type="caution">
    <text evidence="6">The sequence shown here is derived from an EMBL/GenBank/DDBJ whole genome shotgun (WGS) entry which is preliminary data.</text>
</comment>
<dbReference type="GO" id="GO:0005737">
    <property type="term" value="C:cytoplasm"/>
    <property type="evidence" value="ECO:0007669"/>
    <property type="project" value="UniProtKB-SubCell"/>
</dbReference>
<dbReference type="GO" id="GO:0036054">
    <property type="term" value="F:protein-malonyllysine demalonylase activity"/>
    <property type="evidence" value="ECO:0007669"/>
    <property type="project" value="InterPro"/>
</dbReference>
<evidence type="ECO:0000313" key="7">
    <source>
        <dbReference type="Proteomes" id="UP000037953"/>
    </source>
</evidence>
<dbReference type="PATRIC" id="fig|253.9.peg.4701"/>
<dbReference type="SUPFAM" id="SSF52467">
    <property type="entry name" value="DHS-like NAD/FAD-binding domain"/>
    <property type="match status" value="1"/>
</dbReference>
<comment type="subcellular location">
    <subcellularLocation>
        <location evidence="3">Cytoplasm</location>
    </subcellularLocation>
</comment>
<dbReference type="InterPro" id="IPR027546">
    <property type="entry name" value="Sirtuin_class_III"/>
</dbReference>
<reference evidence="6 7" key="1">
    <citation type="journal article" date="2015" name="Genom Data">
        <title>Draft genome sequence of a multidrug-resistant Chryseobacterium indologenes isolate from Malaysia.</title>
        <authorList>
            <person name="Yu C.Y."/>
            <person name="Ang G.Y."/>
            <person name="Cheng H.J."/>
            <person name="Cheong Y.M."/>
            <person name="Yin W.F."/>
            <person name="Chan K.G."/>
        </authorList>
    </citation>
    <scope>NUCLEOTIDE SEQUENCE [LARGE SCALE GENOMIC DNA]</scope>
    <source>
        <strain evidence="6 7">CI_885</strain>
    </source>
</reference>
<proteinExistence type="inferred from homology"/>
<keyword evidence="1" id="KW-0808">Transferase</keyword>
<dbReference type="GO" id="GO:0017136">
    <property type="term" value="F:histone deacetylase activity, NAD-dependent"/>
    <property type="evidence" value="ECO:0007669"/>
    <property type="project" value="TreeGrafter"/>
</dbReference>
<dbReference type="PANTHER" id="PTHR11085:SF4">
    <property type="entry name" value="NAD-DEPENDENT PROTEIN DEACYLASE"/>
    <property type="match status" value="1"/>
</dbReference>
<protein>
    <recommendedName>
        <fullName evidence="3">NAD-dependent protein deacylase</fullName>
        <ecNumber evidence="3">2.3.1.286</ecNumber>
    </recommendedName>
    <alternativeName>
        <fullName evidence="3">Regulatory protein SIR2 homolog</fullName>
    </alternativeName>
</protein>
<dbReference type="HAMAP" id="MF_01121">
    <property type="entry name" value="Sirtuin_ClassIII"/>
    <property type="match status" value="1"/>
</dbReference>
<dbReference type="InterPro" id="IPR050134">
    <property type="entry name" value="NAD-dep_sirtuin_deacylases"/>
</dbReference>
<evidence type="ECO:0000256" key="3">
    <source>
        <dbReference type="HAMAP-Rule" id="MF_01121"/>
    </source>
</evidence>
<comment type="similarity">
    <text evidence="3">Belongs to the sirtuin family. Class III subfamily.</text>
</comment>
<feature type="binding site" evidence="3">
    <location>
        <position position="53"/>
    </location>
    <ligand>
        <name>substrate</name>
    </ligand>
</feature>
<evidence type="ECO:0000256" key="2">
    <source>
        <dbReference type="ARBA" id="ARBA00023027"/>
    </source>
</evidence>
<sequence length="228" mass="25683">MKKLTILSGAGISAESGIKTFRDGDGLWENHNITDVASPEGWRKDRALVLEFYNQRRRQLHEVQPNEAHYLLAELEKHFKVQIITQNIDDLHERAGSTDILHLHGELFKSCSCNNKDLIYEQKGDINIGDKAEDGAQLRPFIVWFGEDVPMFQPAREIVKESDILLVIGTSLQVYPAAGLIHDIKDDCLLIVINPNETGFGYGQRAVVMKETATQGMKLLFDKLVNLA</sequence>
<dbReference type="AlphaFoldDB" id="A0A0N0ZW25"/>
<evidence type="ECO:0000256" key="1">
    <source>
        <dbReference type="ARBA" id="ARBA00022679"/>
    </source>
</evidence>
<comment type="domain">
    <text evidence="3">2 residues (Tyr-53 and Arg-56) present in a large hydrophobic pocket are probably involved in substrate specificity. They are important for desuccinylation activity, but dispensable for deacetylation activity.</text>
</comment>
<feature type="binding site" evidence="3">
    <location>
        <begin position="86"/>
        <end position="89"/>
    </location>
    <ligand>
        <name>NAD(+)</name>
        <dbReference type="ChEBI" id="CHEBI:57540"/>
    </ligand>
</feature>
<feature type="binding site" evidence="3">
    <location>
        <begin position="169"/>
        <end position="171"/>
    </location>
    <ligand>
        <name>NAD(+)</name>
        <dbReference type="ChEBI" id="CHEBI:57540"/>
    </ligand>
</feature>
<accession>A0A0N0ZW25</accession>
<dbReference type="OrthoDB" id="9800582at2"/>
<dbReference type="CDD" id="cd01412">
    <property type="entry name" value="SIRT5_Af1_CobB"/>
    <property type="match status" value="1"/>
</dbReference>
<dbReference type="InterPro" id="IPR029035">
    <property type="entry name" value="DHS-like_NAD/FAD-binding_dom"/>
</dbReference>
<dbReference type="InterPro" id="IPR026591">
    <property type="entry name" value="Sirtuin_cat_small_dom_sf"/>
</dbReference>
<comment type="catalytic activity">
    <reaction evidence="3">
        <text>N(6)-acetyl-L-lysyl-[protein] + NAD(+) + H2O = 2''-O-acetyl-ADP-D-ribose + nicotinamide + L-lysyl-[protein]</text>
        <dbReference type="Rhea" id="RHEA:43636"/>
        <dbReference type="Rhea" id="RHEA-COMP:9752"/>
        <dbReference type="Rhea" id="RHEA-COMP:10731"/>
        <dbReference type="ChEBI" id="CHEBI:15377"/>
        <dbReference type="ChEBI" id="CHEBI:17154"/>
        <dbReference type="ChEBI" id="CHEBI:29969"/>
        <dbReference type="ChEBI" id="CHEBI:57540"/>
        <dbReference type="ChEBI" id="CHEBI:61930"/>
        <dbReference type="ChEBI" id="CHEBI:83767"/>
        <dbReference type="EC" id="2.3.1.286"/>
    </reaction>
</comment>
<dbReference type="GO" id="GO:0036055">
    <property type="term" value="F:protein-succinyllysine desuccinylase activity"/>
    <property type="evidence" value="ECO:0007669"/>
    <property type="project" value="UniProtKB-UniRule"/>
</dbReference>
<gene>
    <name evidence="3" type="primary">cobB</name>
    <name evidence="6" type="ORF">AOB46_14110</name>
</gene>
<comment type="catalytic activity">
    <reaction evidence="3">
        <text>N(6)-succinyl-L-lysyl-[protein] + NAD(+) + H2O = 2''-O-succinyl-ADP-D-ribose + nicotinamide + L-lysyl-[protein]</text>
        <dbReference type="Rhea" id="RHEA:47668"/>
        <dbReference type="Rhea" id="RHEA-COMP:9752"/>
        <dbReference type="Rhea" id="RHEA-COMP:11877"/>
        <dbReference type="ChEBI" id="CHEBI:15377"/>
        <dbReference type="ChEBI" id="CHEBI:17154"/>
        <dbReference type="ChEBI" id="CHEBI:29969"/>
        <dbReference type="ChEBI" id="CHEBI:57540"/>
        <dbReference type="ChEBI" id="CHEBI:87830"/>
        <dbReference type="ChEBI" id="CHEBI:87832"/>
    </reaction>
</comment>
<evidence type="ECO:0000259" key="5">
    <source>
        <dbReference type="PROSITE" id="PS50305"/>
    </source>
</evidence>
<dbReference type="GO" id="GO:0070403">
    <property type="term" value="F:NAD+ binding"/>
    <property type="evidence" value="ECO:0007669"/>
    <property type="project" value="UniProtKB-UniRule"/>
</dbReference>
<keyword evidence="2 3" id="KW-0520">NAD</keyword>
<comment type="function">
    <text evidence="3">NAD-dependent lysine deacetylase and desuccinylase that specifically removes acetyl and succinyl groups on target proteins. Modulates the activities of several proteins which are inactive in their acylated form.</text>
</comment>
<keyword evidence="3" id="KW-0963">Cytoplasm</keyword>
<dbReference type="Gene3D" id="3.40.50.1220">
    <property type="entry name" value="TPP-binding domain"/>
    <property type="match status" value="1"/>
</dbReference>
<reference evidence="7" key="2">
    <citation type="submission" date="2015-09" db="EMBL/GenBank/DDBJ databases">
        <title>Draft genome sequence of a multidrug-resistant Chryseobacterium indologenes isolate from Malaysia.</title>
        <authorList>
            <person name="Yu C.Y."/>
            <person name="Ang G.Y."/>
            <person name="Chan K.-G."/>
        </authorList>
    </citation>
    <scope>NUCLEOTIDE SEQUENCE [LARGE SCALE GENOMIC DNA]</scope>
    <source>
        <strain evidence="7">CI_885</strain>
    </source>
</reference>
<dbReference type="RefSeq" id="WP_062700459.1">
    <property type="nucleotide sequence ID" value="NZ_LJOD01000009.1"/>
</dbReference>